<comment type="caution">
    <text evidence="2">The sequence shown here is derived from an EMBL/GenBank/DDBJ whole genome shotgun (WGS) entry which is preliminary data.</text>
</comment>
<feature type="transmembrane region" description="Helical" evidence="1">
    <location>
        <begin position="82"/>
        <end position="102"/>
    </location>
</feature>
<evidence type="ECO:0000313" key="2">
    <source>
        <dbReference type="EMBL" id="TNM25929.1"/>
    </source>
</evidence>
<accession>A0A5C4USN6</accession>
<dbReference type="AlphaFoldDB" id="A0A5C4USN6"/>
<name>A0A5C4USN6_9ACTN</name>
<evidence type="ECO:0000256" key="1">
    <source>
        <dbReference type="SAM" id="Phobius"/>
    </source>
</evidence>
<sequence length="216" mass="23379">MTRPPLPRTPRHEFPPELRRRHTLDHIRECGIGAVAQHPVTYRRWGPAKSIVVTVGVFLGLGVLMGIGASSDGEVPFVVPPLAALGAWAVLYGLPILLPLAVRDIRRQRRLHRAVSAIPRVGGHTLPGEVGDTPGLVGYDAGVLRLYTARGVALEVPFPSIYVVEELPPKGFSGLPGIDVLAMDGTWTEFRVTDNGKLLTTLEQAGTPVLRAVNRF</sequence>
<proteinExistence type="predicted"/>
<dbReference type="EMBL" id="VDGT01000026">
    <property type="protein sequence ID" value="TNM25929.1"/>
    <property type="molecule type" value="Genomic_DNA"/>
</dbReference>
<dbReference type="RefSeq" id="WP_139649398.1">
    <property type="nucleotide sequence ID" value="NZ_BAAAZS010000035.1"/>
</dbReference>
<dbReference type="OrthoDB" id="4147838at2"/>
<reference evidence="2 3" key="1">
    <citation type="submission" date="2019-06" db="EMBL/GenBank/DDBJ databases">
        <title>Draft genome of Streptomyces sedi sp. JCM16909.</title>
        <authorList>
            <person name="Klykleung N."/>
            <person name="Tanasupawat S."/>
            <person name="Kudo T."/>
            <person name="Yuki M."/>
            <person name="Ohkuma M."/>
        </authorList>
    </citation>
    <scope>NUCLEOTIDE SEQUENCE [LARGE SCALE GENOMIC DNA]</scope>
    <source>
        <strain evidence="2 3">JCM 16909</strain>
    </source>
</reference>
<keyword evidence="1" id="KW-0472">Membrane</keyword>
<protein>
    <submittedName>
        <fullName evidence="2">Uncharacterized protein</fullName>
    </submittedName>
</protein>
<dbReference type="Proteomes" id="UP000311713">
    <property type="component" value="Unassembled WGS sequence"/>
</dbReference>
<gene>
    <name evidence="2" type="ORF">FH715_25545</name>
</gene>
<organism evidence="2 3">
    <name type="scientific">Streptomyces sedi</name>
    <dbReference type="NCBI Taxonomy" id="555059"/>
    <lineage>
        <taxon>Bacteria</taxon>
        <taxon>Bacillati</taxon>
        <taxon>Actinomycetota</taxon>
        <taxon>Actinomycetes</taxon>
        <taxon>Kitasatosporales</taxon>
        <taxon>Streptomycetaceae</taxon>
        <taxon>Streptomyces</taxon>
    </lineage>
</organism>
<keyword evidence="1" id="KW-0812">Transmembrane</keyword>
<evidence type="ECO:0000313" key="3">
    <source>
        <dbReference type="Proteomes" id="UP000311713"/>
    </source>
</evidence>
<feature type="transmembrane region" description="Helical" evidence="1">
    <location>
        <begin position="51"/>
        <end position="70"/>
    </location>
</feature>
<keyword evidence="3" id="KW-1185">Reference proteome</keyword>
<keyword evidence="1" id="KW-1133">Transmembrane helix</keyword>